<dbReference type="FunFam" id="3.40.50.1820:FF:000071">
    <property type="entry name" value="Embryogenesis-associated protein EMB8"/>
    <property type="match status" value="1"/>
</dbReference>
<dbReference type="SUPFAM" id="SSF53474">
    <property type="entry name" value="alpha/beta-Hydrolases"/>
    <property type="match status" value="1"/>
</dbReference>
<dbReference type="InterPro" id="IPR012020">
    <property type="entry name" value="ABHD4"/>
</dbReference>
<comment type="caution">
    <text evidence="4">The sequence shown here is derived from an EMBL/GenBank/DDBJ whole genome shotgun (WGS) entry which is preliminary data.</text>
</comment>
<accession>A0A2U1LDT5</accession>
<evidence type="ECO:0000256" key="1">
    <source>
        <dbReference type="ARBA" id="ARBA00010884"/>
    </source>
</evidence>
<dbReference type="GO" id="GO:0047372">
    <property type="term" value="F:monoacylglycerol lipase activity"/>
    <property type="evidence" value="ECO:0007669"/>
    <property type="project" value="TreeGrafter"/>
</dbReference>
<reference evidence="4 5" key="1">
    <citation type="journal article" date="2018" name="Mol. Plant">
        <title>The genome of Artemisia annua provides insight into the evolution of Asteraceae family and artemisinin biosynthesis.</title>
        <authorList>
            <person name="Shen Q."/>
            <person name="Zhang L."/>
            <person name="Liao Z."/>
            <person name="Wang S."/>
            <person name="Yan T."/>
            <person name="Shi P."/>
            <person name="Liu M."/>
            <person name="Fu X."/>
            <person name="Pan Q."/>
            <person name="Wang Y."/>
            <person name="Lv Z."/>
            <person name="Lu X."/>
            <person name="Zhang F."/>
            <person name="Jiang W."/>
            <person name="Ma Y."/>
            <person name="Chen M."/>
            <person name="Hao X."/>
            <person name="Li L."/>
            <person name="Tang Y."/>
            <person name="Lv G."/>
            <person name="Zhou Y."/>
            <person name="Sun X."/>
            <person name="Brodelius P.E."/>
            <person name="Rose J.K.C."/>
            <person name="Tang K."/>
        </authorList>
    </citation>
    <scope>NUCLEOTIDE SEQUENCE [LARGE SCALE GENOMIC DNA]</scope>
    <source>
        <strain evidence="5">cv. Huhao1</strain>
        <tissue evidence="4">Leaf</tissue>
    </source>
</reference>
<name>A0A2U1LDT5_ARTAN</name>
<feature type="active site" description="Charge relay system" evidence="2">
    <location>
        <position position="246"/>
    </location>
</feature>
<protein>
    <submittedName>
        <fullName evidence="4">Serine aminopeptidase, S33, Alpha/Beta hydrolase fold protein</fullName>
    </submittedName>
</protein>
<dbReference type="InterPro" id="IPR029058">
    <property type="entry name" value="AB_hydrolase_fold"/>
</dbReference>
<evidence type="ECO:0000313" key="5">
    <source>
        <dbReference type="Proteomes" id="UP000245207"/>
    </source>
</evidence>
<evidence type="ECO:0000313" key="4">
    <source>
        <dbReference type="EMBL" id="PWA47166.1"/>
    </source>
</evidence>
<organism evidence="4 5">
    <name type="scientific">Artemisia annua</name>
    <name type="common">Sweet wormwood</name>
    <dbReference type="NCBI Taxonomy" id="35608"/>
    <lineage>
        <taxon>Eukaryota</taxon>
        <taxon>Viridiplantae</taxon>
        <taxon>Streptophyta</taxon>
        <taxon>Embryophyta</taxon>
        <taxon>Tracheophyta</taxon>
        <taxon>Spermatophyta</taxon>
        <taxon>Magnoliopsida</taxon>
        <taxon>eudicotyledons</taxon>
        <taxon>Gunneridae</taxon>
        <taxon>Pentapetalae</taxon>
        <taxon>asterids</taxon>
        <taxon>campanulids</taxon>
        <taxon>Asterales</taxon>
        <taxon>Asteraceae</taxon>
        <taxon>Asteroideae</taxon>
        <taxon>Anthemideae</taxon>
        <taxon>Artemisiinae</taxon>
        <taxon>Artemisia</taxon>
    </lineage>
</organism>
<dbReference type="InterPro" id="IPR000073">
    <property type="entry name" value="AB_hydrolase_1"/>
</dbReference>
<sequence>MARELFRSSDGGTIALDWLINFDETSFHVDGNNMVTRVVPVVIVIPGLTSDSDSPYIKHIAYYMAKHGYNVVISNHRGLGGVPLTSDCFYTGGGTEDLREVVNHLHCTQPDAPLLAIGTSLGANLLVKYLGEDGTDAPIVAAASISNPWDLLMGDRFFHRGLMQRFYNRVLANGLKDIARMHRVVYARIADWEGIEKARSVGEFNKATAGVIGKFETVDTFHRWASSGRLVTSVTVPLLCINAIDDPVSTYEAIPYDECCTNKNIVLVTTQHGGHNAFFEGSSGKNLWWVRVVEEYFSVLLSSSLLNKK</sequence>
<dbReference type="Gene3D" id="3.40.50.1820">
    <property type="entry name" value="alpha/beta hydrolase"/>
    <property type="match status" value="1"/>
</dbReference>
<dbReference type="OrthoDB" id="247542at2759"/>
<evidence type="ECO:0000256" key="2">
    <source>
        <dbReference type="PIRSR" id="PIRSR005211-1"/>
    </source>
</evidence>
<dbReference type="InterPro" id="IPR050960">
    <property type="entry name" value="AB_hydrolase_4_sf"/>
</dbReference>
<comment type="similarity">
    <text evidence="1">Belongs to the AB hydrolase superfamily. AB hydrolase 4 family.</text>
</comment>
<dbReference type="PANTHER" id="PTHR10794">
    <property type="entry name" value="ABHYDROLASE DOMAIN-CONTAINING PROTEIN"/>
    <property type="match status" value="1"/>
</dbReference>
<dbReference type="GO" id="GO:0004177">
    <property type="term" value="F:aminopeptidase activity"/>
    <property type="evidence" value="ECO:0007669"/>
    <property type="project" value="UniProtKB-KW"/>
</dbReference>
<dbReference type="GO" id="GO:0034338">
    <property type="term" value="F:short-chain carboxylesterase activity"/>
    <property type="evidence" value="ECO:0007669"/>
    <property type="project" value="TreeGrafter"/>
</dbReference>
<dbReference type="EMBL" id="PKPP01009930">
    <property type="protein sequence ID" value="PWA47166.1"/>
    <property type="molecule type" value="Genomic_DNA"/>
</dbReference>
<evidence type="ECO:0000259" key="3">
    <source>
        <dbReference type="Pfam" id="PF00561"/>
    </source>
</evidence>
<keyword evidence="4" id="KW-0645">Protease</keyword>
<dbReference type="PIRSF" id="PIRSF005211">
    <property type="entry name" value="Ab_hydro_YheT"/>
    <property type="match status" value="1"/>
</dbReference>
<dbReference type="PANTHER" id="PTHR10794:SF95">
    <property type="entry name" value="ALCOHOL O-ACETYLTRANSFERASE"/>
    <property type="match status" value="1"/>
</dbReference>
<keyword evidence="4" id="KW-0031">Aminopeptidase</keyword>
<keyword evidence="4" id="KW-0378">Hydrolase</keyword>
<dbReference type="AlphaFoldDB" id="A0A2U1LDT5"/>
<feature type="active site" description="Charge relay system" evidence="2">
    <location>
        <position position="120"/>
    </location>
</feature>
<dbReference type="STRING" id="35608.A0A2U1LDT5"/>
<dbReference type="Pfam" id="PF00561">
    <property type="entry name" value="Abhydrolase_1"/>
    <property type="match status" value="1"/>
</dbReference>
<gene>
    <name evidence="4" type="ORF">CTI12_AA448970</name>
</gene>
<keyword evidence="5" id="KW-1185">Reference proteome</keyword>
<feature type="active site" description="Charge relay system" evidence="2">
    <location>
        <position position="275"/>
    </location>
</feature>
<feature type="domain" description="AB hydrolase-1" evidence="3">
    <location>
        <begin position="40"/>
        <end position="281"/>
    </location>
</feature>
<dbReference type="Proteomes" id="UP000245207">
    <property type="component" value="Unassembled WGS sequence"/>
</dbReference>
<proteinExistence type="inferred from homology"/>